<protein>
    <recommendedName>
        <fullName evidence="3">SnoaL-like domain-containing protein</fullName>
    </recommendedName>
</protein>
<dbReference type="Pfam" id="PF07366">
    <property type="entry name" value="SnoaL"/>
    <property type="match status" value="1"/>
</dbReference>
<dbReference type="OMA" id="WTATVAF"/>
<accession>A0A1L9U1W6</accession>
<reference evidence="2" key="1">
    <citation type="journal article" date="2017" name="Genome Biol.">
        <title>Comparative genomics reveals high biological diversity and specific adaptations in the industrially and medically important fungal genus Aspergillus.</title>
        <authorList>
            <person name="de Vries R.P."/>
            <person name="Riley R."/>
            <person name="Wiebenga A."/>
            <person name="Aguilar-Osorio G."/>
            <person name="Amillis S."/>
            <person name="Uchima C.A."/>
            <person name="Anderluh G."/>
            <person name="Asadollahi M."/>
            <person name="Askin M."/>
            <person name="Barry K."/>
            <person name="Battaglia E."/>
            <person name="Bayram O."/>
            <person name="Benocci T."/>
            <person name="Braus-Stromeyer S.A."/>
            <person name="Caldana C."/>
            <person name="Canovas D."/>
            <person name="Cerqueira G.C."/>
            <person name="Chen F."/>
            <person name="Chen W."/>
            <person name="Choi C."/>
            <person name="Clum A."/>
            <person name="Dos Santos R.A."/>
            <person name="Damasio A.R."/>
            <person name="Diallinas G."/>
            <person name="Emri T."/>
            <person name="Fekete E."/>
            <person name="Flipphi M."/>
            <person name="Freyberg S."/>
            <person name="Gallo A."/>
            <person name="Gournas C."/>
            <person name="Habgood R."/>
            <person name="Hainaut M."/>
            <person name="Harispe M.L."/>
            <person name="Henrissat B."/>
            <person name="Hilden K.S."/>
            <person name="Hope R."/>
            <person name="Hossain A."/>
            <person name="Karabika E."/>
            <person name="Karaffa L."/>
            <person name="Karanyi Z."/>
            <person name="Krasevec N."/>
            <person name="Kuo A."/>
            <person name="Kusch H."/>
            <person name="LaButti K."/>
            <person name="Lagendijk E.L."/>
            <person name="Lapidus A."/>
            <person name="Levasseur A."/>
            <person name="Lindquist E."/>
            <person name="Lipzen A."/>
            <person name="Logrieco A.F."/>
            <person name="MacCabe A."/>
            <person name="Maekelae M.R."/>
            <person name="Malavazi I."/>
            <person name="Melin P."/>
            <person name="Meyer V."/>
            <person name="Mielnichuk N."/>
            <person name="Miskei M."/>
            <person name="Molnar A.P."/>
            <person name="Mule G."/>
            <person name="Ngan C.Y."/>
            <person name="Orejas M."/>
            <person name="Orosz E."/>
            <person name="Ouedraogo J.P."/>
            <person name="Overkamp K.M."/>
            <person name="Park H.-S."/>
            <person name="Perrone G."/>
            <person name="Piumi F."/>
            <person name="Punt P.J."/>
            <person name="Ram A.F."/>
            <person name="Ramon A."/>
            <person name="Rauscher S."/>
            <person name="Record E."/>
            <person name="Riano-Pachon D.M."/>
            <person name="Robert V."/>
            <person name="Roehrig J."/>
            <person name="Ruller R."/>
            <person name="Salamov A."/>
            <person name="Salih N.S."/>
            <person name="Samson R.A."/>
            <person name="Sandor E."/>
            <person name="Sanguinetti M."/>
            <person name="Schuetze T."/>
            <person name="Sepcic K."/>
            <person name="Shelest E."/>
            <person name="Sherlock G."/>
            <person name="Sophianopoulou V."/>
            <person name="Squina F.M."/>
            <person name="Sun H."/>
            <person name="Susca A."/>
            <person name="Todd R.B."/>
            <person name="Tsang A."/>
            <person name="Unkles S.E."/>
            <person name="van de Wiele N."/>
            <person name="van Rossen-Uffink D."/>
            <person name="Oliveira J.V."/>
            <person name="Vesth T.C."/>
            <person name="Visser J."/>
            <person name="Yu J.-H."/>
            <person name="Zhou M."/>
            <person name="Andersen M.R."/>
            <person name="Archer D.B."/>
            <person name="Baker S.E."/>
            <person name="Benoit I."/>
            <person name="Brakhage A.A."/>
            <person name="Braus G.H."/>
            <person name="Fischer R."/>
            <person name="Frisvad J.C."/>
            <person name="Goldman G.H."/>
            <person name="Houbraken J."/>
            <person name="Oakley B."/>
            <person name="Pocsi I."/>
            <person name="Scazzocchio C."/>
            <person name="Seiboth B."/>
            <person name="vanKuyk P.A."/>
            <person name="Wortman J."/>
            <person name="Dyer P.S."/>
            <person name="Grigoriev I.V."/>
        </authorList>
    </citation>
    <scope>NUCLEOTIDE SEQUENCE [LARGE SCALE GENOMIC DNA]</scope>
    <source>
        <strain evidence="2">CBS 101740 / IMI 381727 / IBT 21946</strain>
    </source>
</reference>
<name>A0A1L9U1W6_ASPBC</name>
<dbReference type="VEuPathDB" id="FungiDB:ASPBRDRAFT_669988"/>
<dbReference type="SUPFAM" id="SSF54427">
    <property type="entry name" value="NTF2-like"/>
    <property type="match status" value="1"/>
</dbReference>
<dbReference type="InterPro" id="IPR032710">
    <property type="entry name" value="NTF2-like_dom_sf"/>
</dbReference>
<dbReference type="InterPro" id="IPR009959">
    <property type="entry name" value="Cyclase_SnoaL-like"/>
</dbReference>
<dbReference type="OrthoDB" id="5398185at2759"/>
<evidence type="ECO:0000313" key="1">
    <source>
        <dbReference type="EMBL" id="OJJ65638.1"/>
    </source>
</evidence>
<evidence type="ECO:0000313" key="2">
    <source>
        <dbReference type="Proteomes" id="UP000184499"/>
    </source>
</evidence>
<evidence type="ECO:0008006" key="3">
    <source>
        <dbReference type="Google" id="ProtNLM"/>
    </source>
</evidence>
<dbReference type="RefSeq" id="XP_067472889.1">
    <property type="nucleotide sequence ID" value="XM_067628826.1"/>
</dbReference>
<dbReference type="AlphaFoldDB" id="A0A1L9U1W6"/>
<keyword evidence="2" id="KW-1185">Reference proteome</keyword>
<dbReference type="GeneID" id="93581314"/>
<sequence>MTESDDALNFGTLNAKNLHLDENIAVYGLTEEPLSLISYLNWLEHTRIAFPDLHVQNQPYRQIIGQGDCTATISVLIGTNTGPWGLPQYLTPSPVAATGNKFSVLHYTICRWQDGEIVEMRVNLDLLGILNKVGLGDLI</sequence>
<dbReference type="Gene3D" id="3.10.450.50">
    <property type="match status" value="1"/>
</dbReference>
<proteinExistence type="predicted"/>
<gene>
    <name evidence="1" type="ORF">ASPBRDRAFT_669988</name>
</gene>
<dbReference type="EMBL" id="KV878715">
    <property type="protein sequence ID" value="OJJ65638.1"/>
    <property type="molecule type" value="Genomic_DNA"/>
</dbReference>
<organism evidence="1 2">
    <name type="scientific">Aspergillus brasiliensis (strain CBS 101740 / IMI 381727 / IBT 21946)</name>
    <dbReference type="NCBI Taxonomy" id="767769"/>
    <lineage>
        <taxon>Eukaryota</taxon>
        <taxon>Fungi</taxon>
        <taxon>Dikarya</taxon>
        <taxon>Ascomycota</taxon>
        <taxon>Pezizomycotina</taxon>
        <taxon>Eurotiomycetes</taxon>
        <taxon>Eurotiomycetidae</taxon>
        <taxon>Eurotiales</taxon>
        <taxon>Aspergillaceae</taxon>
        <taxon>Aspergillus</taxon>
        <taxon>Aspergillus subgen. Circumdati</taxon>
    </lineage>
</organism>
<dbReference type="GO" id="GO:0030638">
    <property type="term" value="P:polyketide metabolic process"/>
    <property type="evidence" value="ECO:0007669"/>
    <property type="project" value="InterPro"/>
</dbReference>
<dbReference type="Proteomes" id="UP000184499">
    <property type="component" value="Unassembled WGS sequence"/>
</dbReference>